<gene>
    <name evidence="1" type="primary">tex10</name>
    <name evidence="1" type="ORF">TNCT_647401</name>
</gene>
<evidence type="ECO:0000313" key="1">
    <source>
        <dbReference type="EMBL" id="GFR20896.1"/>
    </source>
</evidence>
<comment type="caution">
    <text evidence="1">The sequence shown here is derived from an EMBL/GenBank/DDBJ whole genome shotgun (WGS) entry which is preliminary data.</text>
</comment>
<keyword evidence="2" id="KW-1185">Reference proteome</keyword>
<proteinExistence type="predicted"/>
<reference evidence="1" key="1">
    <citation type="submission" date="2020-07" db="EMBL/GenBank/DDBJ databases">
        <title>Multicomponent nature underlies the extraordinary mechanical properties of spider dragline silk.</title>
        <authorList>
            <person name="Kono N."/>
            <person name="Nakamura H."/>
            <person name="Mori M."/>
            <person name="Yoshida Y."/>
            <person name="Ohtoshi R."/>
            <person name="Malay A.D."/>
            <person name="Moran D.A.P."/>
            <person name="Tomita M."/>
            <person name="Numata K."/>
            <person name="Arakawa K."/>
        </authorList>
    </citation>
    <scope>NUCLEOTIDE SEQUENCE</scope>
</reference>
<accession>A0A8X6HBK8</accession>
<dbReference type="AlphaFoldDB" id="A0A8X6HBK8"/>
<evidence type="ECO:0000313" key="2">
    <source>
        <dbReference type="Proteomes" id="UP000887116"/>
    </source>
</evidence>
<protein>
    <submittedName>
        <fullName evidence="1">Testis-expressed protein 10</fullName>
    </submittedName>
</protein>
<sequence length="197" mass="23100">MEAEESCLCTFELYVHPVSKKHLEIFEVCFNCLIPYIRSNVAADCIVCFVKSFCFQDTKLPAHSAIAIMELRNRISFLYHDEELNTIVNEICFSSTVYMSYAANAAPEEGWDNYLLPQFQESLNRLDVQAMLQVIEQKLSGYGKNEMFLVFKVINYLFKRTLDKNMIYEFLEKIGVNCREDLALSKMWMDLCKIWMR</sequence>
<organism evidence="1 2">
    <name type="scientific">Trichonephila clavata</name>
    <name type="common">Joro spider</name>
    <name type="synonym">Nephila clavata</name>
    <dbReference type="NCBI Taxonomy" id="2740835"/>
    <lineage>
        <taxon>Eukaryota</taxon>
        <taxon>Metazoa</taxon>
        <taxon>Ecdysozoa</taxon>
        <taxon>Arthropoda</taxon>
        <taxon>Chelicerata</taxon>
        <taxon>Arachnida</taxon>
        <taxon>Araneae</taxon>
        <taxon>Araneomorphae</taxon>
        <taxon>Entelegynae</taxon>
        <taxon>Araneoidea</taxon>
        <taxon>Nephilidae</taxon>
        <taxon>Trichonephila</taxon>
    </lineage>
</organism>
<dbReference type="Proteomes" id="UP000887116">
    <property type="component" value="Unassembled WGS sequence"/>
</dbReference>
<dbReference type="OrthoDB" id="6423239at2759"/>
<dbReference type="EMBL" id="BMAO01037880">
    <property type="protein sequence ID" value="GFR20896.1"/>
    <property type="molecule type" value="Genomic_DNA"/>
</dbReference>
<name>A0A8X6HBK8_TRICU</name>